<proteinExistence type="predicted"/>
<dbReference type="Proteomes" id="UP000029385">
    <property type="component" value="Unassembled WGS sequence"/>
</dbReference>
<feature type="region of interest" description="Disordered" evidence="1">
    <location>
        <begin position="89"/>
        <end position="137"/>
    </location>
</feature>
<evidence type="ECO:0000256" key="1">
    <source>
        <dbReference type="SAM" id="MobiDB-lite"/>
    </source>
</evidence>
<comment type="caution">
    <text evidence="3">The sequence shown here is derived from an EMBL/GenBank/DDBJ whole genome shotgun (WGS) entry which is preliminary data.</text>
</comment>
<protein>
    <submittedName>
        <fullName evidence="3">Uncharacterized protein</fullName>
    </submittedName>
</protein>
<feature type="signal peptide" evidence="2">
    <location>
        <begin position="1"/>
        <end position="26"/>
    </location>
</feature>
<evidence type="ECO:0000313" key="4">
    <source>
        <dbReference type="Proteomes" id="UP000029385"/>
    </source>
</evidence>
<organism evidence="3 4">
    <name type="scientific">Arenimonas oryziterrae DSM 21050 = YC6267</name>
    <dbReference type="NCBI Taxonomy" id="1121015"/>
    <lineage>
        <taxon>Bacteria</taxon>
        <taxon>Pseudomonadati</taxon>
        <taxon>Pseudomonadota</taxon>
        <taxon>Gammaproteobacteria</taxon>
        <taxon>Lysobacterales</taxon>
        <taxon>Lysobacteraceae</taxon>
        <taxon>Arenimonas</taxon>
    </lineage>
</organism>
<evidence type="ECO:0000313" key="3">
    <source>
        <dbReference type="EMBL" id="KFN43641.1"/>
    </source>
</evidence>
<reference evidence="3 4" key="1">
    <citation type="submission" date="2013-09" db="EMBL/GenBank/DDBJ databases">
        <title>Genome sequencing of Arenimonas oryziterrae.</title>
        <authorList>
            <person name="Chen F."/>
            <person name="Wang G."/>
        </authorList>
    </citation>
    <scope>NUCLEOTIDE SEQUENCE [LARGE SCALE GENOMIC DNA]</scope>
    <source>
        <strain evidence="3 4">YC6267</strain>
    </source>
</reference>
<accession>A0A091AW06</accession>
<dbReference type="EMBL" id="AVCI01000005">
    <property type="protein sequence ID" value="KFN43641.1"/>
    <property type="molecule type" value="Genomic_DNA"/>
</dbReference>
<keyword evidence="2" id="KW-0732">Signal</keyword>
<feature type="chain" id="PRO_5001868982" evidence="2">
    <location>
        <begin position="27"/>
        <end position="137"/>
    </location>
</feature>
<sequence length="137" mass="16087">MRASRLLVLALSTLLAGAALVPAAQAEIPRVRVVVSLGDVVFVSGQPYYRYDRTPVYYSNDQWGRRHYYRYAPPPRYYGRPVQVNYRPQPYYHDARMHRPGEYGYRDDDRGRRRGHDRDGDGRDDHRNGRGRGHDRH</sequence>
<dbReference type="STRING" id="1121015.GCA_000420545_00855"/>
<feature type="compositionally biased region" description="Basic and acidic residues" evidence="1">
    <location>
        <begin position="93"/>
        <end position="128"/>
    </location>
</feature>
<dbReference type="RefSeq" id="WP_022968505.1">
    <property type="nucleotide sequence ID" value="NZ_ATVD01000001.1"/>
</dbReference>
<evidence type="ECO:0000256" key="2">
    <source>
        <dbReference type="SAM" id="SignalP"/>
    </source>
</evidence>
<name>A0A091AW06_9GAMM</name>
<gene>
    <name evidence="3" type="ORF">N789_10215</name>
</gene>
<dbReference type="AlphaFoldDB" id="A0A091AW06"/>
<dbReference type="PATRIC" id="fig|1121015.4.peg.1529"/>
<keyword evidence="4" id="KW-1185">Reference proteome</keyword>